<evidence type="ECO:0000313" key="5">
    <source>
        <dbReference type="Proteomes" id="UP001231518"/>
    </source>
</evidence>
<evidence type="ECO:0000256" key="3">
    <source>
        <dbReference type="SAM" id="SignalP"/>
    </source>
</evidence>
<evidence type="ECO:0000256" key="2">
    <source>
        <dbReference type="PIRSR" id="PIRSR619791-2"/>
    </source>
</evidence>
<keyword evidence="2" id="KW-0349">Heme</keyword>
<keyword evidence="5" id="KW-1185">Reference proteome</keyword>
<dbReference type="InterPro" id="IPR010255">
    <property type="entry name" value="Haem_peroxidase_sf"/>
</dbReference>
<keyword evidence="2" id="KW-0479">Metal-binding</keyword>
<dbReference type="GO" id="GO:0006979">
    <property type="term" value="P:response to oxidative stress"/>
    <property type="evidence" value="ECO:0007669"/>
    <property type="project" value="InterPro"/>
</dbReference>
<proteinExistence type="predicted"/>
<evidence type="ECO:0008006" key="6">
    <source>
        <dbReference type="Google" id="ProtNLM"/>
    </source>
</evidence>
<dbReference type="EMBL" id="JARGEI010000004">
    <property type="protein sequence ID" value="KAJ8733045.1"/>
    <property type="molecule type" value="Genomic_DNA"/>
</dbReference>
<accession>A0AAD7YXQ7</accession>
<gene>
    <name evidence="4" type="ORF">PYW07_015644</name>
</gene>
<dbReference type="InterPro" id="IPR019791">
    <property type="entry name" value="Haem_peroxidase_animal"/>
</dbReference>
<keyword evidence="1" id="KW-0575">Peroxidase</keyword>
<dbReference type="PANTHER" id="PTHR11475">
    <property type="entry name" value="OXIDASE/PEROXIDASE"/>
    <property type="match status" value="1"/>
</dbReference>
<feature type="signal peptide" evidence="3">
    <location>
        <begin position="1"/>
        <end position="18"/>
    </location>
</feature>
<dbReference type="GO" id="GO:0020037">
    <property type="term" value="F:heme binding"/>
    <property type="evidence" value="ECO:0007669"/>
    <property type="project" value="InterPro"/>
</dbReference>
<keyword evidence="1" id="KW-0560">Oxidoreductase</keyword>
<protein>
    <recommendedName>
        <fullName evidence="6">Peroxidase</fullName>
    </recommendedName>
</protein>
<dbReference type="Pfam" id="PF03098">
    <property type="entry name" value="An_peroxidase"/>
    <property type="match status" value="1"/>
</dbReference>
<feature type="binding site" description="axial binding residue" evidence="2">
    <location>
        <position position="376"/>
    </location>
    <ligand>
        <name>heme b</name>
        <dbReference type="ChEBI" id="CHEBI:60344"/>
    </ligand>
    <ligandPart>
        <name>Fe</name>
        <dbReference type="ChEBI" id="CHEBI:18248"/>
    </ligandPart>
</feature>
<dbReference type="PRINTS" id="PR00457">
    <property type="entry name" value="ANPEROXIDASE"/>
</dbReference>
<dbReference type="AlphaFoldDB" id="A0AAD7YXQ7"/>
<organism evidence="4 5">
    <name type="scientific">Mythimna separata</name>
    <name type="common">Oriental armyworm</name>
    <name type="synonym">Pseudaletia separata</name>
    <dbReference type="NCBI Taxonomy" id="271217"/>
    <lineage>
        <taxon>Eukaryota</taxon>
        <taxon>Metazoa</taxon>
        <taxon>Ecdysozoa</taxon>
        <taxon>Arthropoda</taxon>
        <taxon>Hexapoda</taxon>
        <taxon>Insecta</taxon>
        <taxon>Pterygota</taxon>
        <taxon>Neoptera</taxon>
        <taxon>Endopterygota</taxon>
        <taxon>Lepidoptera</taxon>
        <taxon>Glossata</taxon>
        <taxon>Ditrysia</taxon>
        <taxon>Noctuoidea</taxon>
        <taxon>Noctuidae</taxon>
        <taxon>Noctuinae</taxon>
        <taxon>Hadenini</taxon>
        <taxon>Mythimna</taxon>
    </lineage>
</organism>
<sequence>MLLSSVFLLFLRTSVSYGSLYDYYSGEPVSSDLLDFYETNGLKETCTIDIKPCDPNERRRVDGSCNNLKDPARGTFFAPIKRILPANFSDGNKPRKAESGKELPPPREVRLKLLNHTLSSHKVLNNNVPGFGAFVFLDIGSLHDNQNMLGKTTYCCNADHLNDYACTPNLISENDPVFKFTGVRCMNSTRPLTYQDFKCTQNEVPSPIKRATTSFDLSQIYNSKGEGDQVLRSFKGGELAVEEENGALFPPNGPTASCPNNVKPNETRCFEHYFGTFVSVSLFTIWFVRHHNYIASELAKVNPCWNDEMLYQTARDINIAFYNQVYFYEWNTAVQGRNYLVENGIISKDKGHRYLYDDTKSPEVTLDYTFILRFFHLMQESRTMLYDVHGNFIEEFKTFDASFRTGLLAKNMSTFTQSMFRAPCHGGDGTVDFELANFAFPGFQIAIDALAGDVNKCRNFGLPPYVDYIRHFLGIEINSFEDFKTAGLMTSKKVRLLKSVYDHPRDVDLIAGEWCAKNMKGGNIPLITANIMNDNTLRAMKSDRHWYECENRPYAFTEKQLKEIRKSTLASLFCTTGDGVTEIMKNAFFNISPKNPLVPCEKIKKINFKAWADPACKKNNIKCTEFVR</sequence>
<dbReference type="InterPro" id="IPR037120">
    <property type="entry name" value="Haem_peroxidase_sf_animal"/>
</dbReference>
<evidence type="ECO:0000256" key="1">
    <source>
        <dbReference type="ARBA" id="ARBA00022559"/>
    </source>
</evidence>
<dbReference type="PROSITE" id="PS50292">
    <property type="entry name" value="PEROXIDASE_3"/>
    <property type="match status" value="1"/>
</dbReference>
<dbReference type="Proteomes" id="UP001231518">
    <property type="component" value="Chromosome 6"/>
</dbReference>
<dbReference type="GO" id="GO:0004601">
    <property type="term" value="F:peroxidase activity"/>
    <property type="evidence" value="ECO:0007669"/>
    <property type="project" value="UniProtKB-KW"/>
</dbReference>
<reference evidence="4" key="1">
    <citation type="submission" date="2023-03" db="EMBL/GenBank/DDBJ databases">
        <title>Chromosome-level genomes of two armyworms, Mythimna separata and Mythimna loreyi, provide insights into the biosynthesis and reception of sex pheromones.</title>
        <authorList>
            <person name="Zhao H."/>
        </authorList>
    </citation>
    <scope>NUCLEOTIDE SEQUENCE</scope>
    <source>
        <strain evidence="4">BeijingLab</strain>
        <tissue evidence="4">Pupa</tissue>
    </source>
</reference>
<feature type="chain" id="PRO_5042020259" description="Peroxidase" evidence="3">
    <location>
        <begin position="19"/>
        <end position="628"/>
    </location>
</feature>
<dbReference type="Gene3D" id="1.10.640.10">
    <property type="entry name" value="Haem peroxidase domain superfamily, animal type"/>
    <property type="match status" value="1"/>
</dbReference>
<keyword evidence="3" id="KW-0732">Signal</keyword>
<name>A0AAD7YXQ7_MYTSE</name>
<comment type="caution">
    <text evidence="4">The sequence shown here is derived from an EMBL/GenBank/DDBJ whole genome shotgun (WGS) entry which is preliminary data.</text>
</comment>
<dbReference type="PANTHER" id="PTHR11475:SF125">
    <property type="entry name" value="GH11385P"/>
    <property type="match status" value="1"/>
</dbReference>
<evidence type="ECO:0000313" key="4">
    <source>
        <dbReference type="EMBL" id="KAJ8733045.1"/>
    </source>
</evidence>
<keyword evidence="2" id="KW-0408">Iron</keyword>
<dbReference type="GO" id="GO:0046872">
    <property type="term" value="F:metal ion binding"/>
    <property type="evidence" value="ECO:0007669"/>
    <property type="project" value="UniProtKB-KW"/>
</dbReference>
<dbReference type="SUPFAM" id="SSF48113">
    <property type="entry name" value="Heme-dependent peroxidases"/>
    <property type="match status" value="1"/>
</dbReference>